<evidence type="ECO:0000256" key="3">
    <source>
        <dbReference type="ARBA" id="ARBA00023274"/>
    </source>
</evidence>
<dbReference type="EMBL" id="QEAM01000005">
    <property type="protein sequence ID" value="TPX51411.1"/>
    <property type="molecule type" value="Genomic_DNA"/>
</dbReference>
<evidence type="ECO:0000256" key="4">
    <source>
        <dbReference type="SAM" id="MobiDB-lite"/>
    </source>
</evidence>
<dbReference type="Pfam" id="PF00428">
    <property type="entry name" value="Ribosomal_60s"/>
    <property type="match status" value="1"/>
</dbReference>
<dbReference type="STRING" id="286115.A0A507DJ02"/>
<feature type="compositionally biased region" description="Low complexity" evidence="4">
    <location>
        <begin position="77"/>
        <end position="88"/>
    </location>
</feature>
<dbReference type="EMBL" id="QEAN01000009">
    <property type="protein sequence ID" value="TPX54073.1"/>
    <property type="molecule type" value="Genomic_DNA"/>
</dbReference>
<keyword evidence="7" id="KW-1185">Reference proteome</keyword>
<evidence type="ECO:0008006" key="9">
    <source>
        <dbReference type="Google" id="ProtNLM"/>
    </source>
</evidence>
<dbReference type="GO" id="GO:0006414">
    <property type="term" value="P:translational elongation"/>
    <property type="evidence" value="ECO:0007669"/>
    <property type="project" value="InterPro"/>
</dbReference>
<evidence type="ECO:0000313" key="8">
    <source>
        <dbReference type="Proteomes" id="UP000320475"/>
    </source>
</evidence>
<dbReference type="VEuPathDB" id="FungiDB:SeMB42_g00453"/>
<dbReference type="GO" id="GO:0003735">
    <property type="term" value="F:structural constituent of ribosome"/>
    <property type="evidence" value="ECO:0007669"/>
    <property type="project" value="InterPro"/>
</dbReference>
<name>A0A507DJ02_9FUNG</name>
<accession>A0A507DJ02</accession>
<dbReference type="GO" id="GO:0030295">
    <property type="term" value="F:protein kinase activator activity"/>
    <property type="evidence" value="ECO:0007669"/>
    <property type="project" value="TreeGrafter"/>
</dbReference>
<evidence type="ECO:0000313" key="6">
    <source>
        <dbReference type="EMBL" id="TPX54073.1"/>
    </source>
</evidence>
<keyword evidence="3" id="KW-0687">Ribonucleoprotein</keyword>
<evidence type="ECO:0000256" key="2">
    <source>
        <dbReference type="ARBA" id="ARBA00022980"/>
    </source>
</evidence>
<dbReference type="CDD" id="cd05831">
    <property type="entry name" value="Ribosomal_P1"/>
    <property type="match status" value="1"/>
</dbReference>
<evidence type="ECO:0000313" key="7">
    <source>
        <dbReference type="Proteomes" id="UP000317494"/>
    </source>
</evidence>
<reference evidence="7 8" key="1">
    <citation type="journal article" date="2019" name="Sci. Rep.">
        <title>Comparative genomics of chytrid fungi reveal insights into the obligate biotrophic and pathogenic lifestyle of Synchytrium endobioticum.</title>
        <authorList>
            <person name="van de Vossenberg B.T.L.H."/>
            <person name="Warris S."/>
            <person name="Nguyen H.D.T."/>
            <person name="van Gent-Pelzer M.P.E."/>
            <person name="Joly D.L."/>
            <person name="van de Geest H.C."/>
            <person name="Bonants P.J.M."/>
            <person name="Smith D.S."/>
            <person name="Levesque C.A."/>
            <person name="van der Lee T.A.J."/>
        </authorList>
    </citation>
    <scope>NUCLEOTIDE SEQUENCE [LARGE SCALE GENOMIC DNA]</scope>
    <source>
        <strain evidence="5 8">LEV6574</strain>
        <strain evidence="6 7">MB42</strain>
    </source>
</reference>
<feature type="region of interest" description="Disordered" evidence="4">
    <location>
        <begin position="77"/>
        <end position="119"/>
    </location>
</feature>
<dbReference type="PANTHER" id="PTHR45696:SF10">
    <property type="entry name" value="LARGE RIBOSOMAL SUBUNIT PROTEIN P1"/>
    <property type="match status" value="1"/>
</dbReference>
<gene>
    <name evidence="5" type="ORF">SeLEV6574_g00317</name>
    <name evidence="6" type="ORF">SeMB42_g00453</name>
</gene>
<dbReference type="HAMAP" id="MF_01478">
    <property type="entry name" value="Ribosomal_L12_arch"/>
    <property type="match status" value="1"/>
</dbReference>
<dbReference type="InterPro" id="IPR027534">
    <property type="entry name" value="Ribosomal_P1/P2"/>
</dbReference>
<dbReference type="FunFam" id="1.10.10.1410:FF:000001">
    <property type="entry name" value="60S acidic ribosomal protein P1"/>
    <property type="match status" value="1"/>
</dbReference>
<dbReference type="Gene3D" id="1.10.10.1410">
    <property type="match status" value="1"/>
</dbReference>
<dbReference type="PANTHER" id="PTHR45696">
    <property type="entry name" value="60S ACIDIC RIBOSOMAL PROTEIN P1"/>
    <property type="match status" value="1"/>
</dbReference>
<feature type="compositionally biased region" description="Basic and acidic residues" evidence="4">
    <location>
        <begin position="89"/>
        <end position="104"/>
    </location>
</feature>
<dbReference type="InterPro" id="IPR038716">
    <property type="entry name" value="P1/P2_N_sf"/>
</dbReference>
<dbReference type="Proteomes" id="UP000320475">
    <property type="component" value="Unassembled WGS sequence"/>
</dbReference>
<organism evidence="5 8">
    <name type="scientific">Synchytrium endobioticum</name>
    <dbReference type="NCBI Taxonomy" id="286115"/>
    <lineage>
        <taxon>Eukaryota</taxon>
        <taxon>Fungi</taxon>
        <taxon>Fungi incertae sedis</taxon>
        <taxon>Chytridiomycota</taxon>
        <taxon>Chytridiomycota incertae sedis</taxon>
        <taxon>Chytridiomycetes</taxon>
        <taxon>Synchytriales</taxon>
        <taxon>Synchytriaceae</taxon>
        <taxon>Synchytrium</taxon>
    </lineage>
</organism>
<protein>
    <recommendedName>
        <fullName evidence="9">60S acidic ribosomal protein P1</fullName>
    </recommendedName>
</protein>
<dbReference type="Proteomes" id="UP000317494">
    <property type="component" value="Unassembled WGS sequence"/>
</dbReference>
<evidence type="ECO:0000256" key="1">
    <source>
        <dbReference type="ARBA" id="ARBA00005436"/>
    </source>
</evidence>
<dbReference type="GO" id="GO:0043021">
    <property type="term" value="F:ribonucleoprotein complex binding"/>
    <property type="evidence" value="ECO:0007669"/>
    <property type="project" value="TreeGrafter"/>
</dbReference>
<keyword evidence="2" id="KW-0689">Ribosomal protein</keyword>
<comment type="caution">
    <text evidence="5">The sequence shown here is derived from an EMBL/GenBank/DDBJ whole genome shotgun (WGS) entry which is preliminary data.</text>
</comment>
<comment type="similarity">
    <text evidence="1">Belongs to the eukaryotic ribosomal protein P1/P2 family.</text>
</comment>
<evidence type="ECO:0000313" key="5">
    <source>
        <dbReference type="EMBL" id="TPX51411.1"/>
    </source>
</evidence>
<dbReference type="AlphaFoldDB" id="A0A507DJ02"/>
<proteinExistence type="inferred from homology"/>
<dbReference type="OrthoDB" id="2194681at2759"/>
<dbReference type="GO" id="GO:0002181">
    <property type="term" value="P:cytoplasmic translation"/>
    <property type="evidence" value="ECO:0007669"/>
    <property type="project" value="TreeGrafter"/>
</dbReference>
<dbReference type="GO" id="GO:0022625">
    <property type="term" value="C:cytosolic large ribosomal subunit"/>
    <property type="evidence" value="ECO:0007669"/>
    <property type="project" value="TreeGrafter"/>
</dbReference>
<sequence length="119" mass="12120">MSLSTAEAACVYAALILHDEDIEITSEKLASLIEAAGVEVESVWPVLFAKALKGKDVGEILSNVGAGGAAVAIAAAPAAAPAEAPGSPGKEKAATKKEEKKKEPEPEESDDDMGLGLFD</sequence>